<dbReference type="NCBIfam" id="NF005141">
    <property type="entry name" value="PRK06590.1"/>
    <property type="match status" value="1"/>
</dbReference>
<dbReference type="InterPro" id="IPR001516">
    <property type="entry name" value="Proton_antipo_N"/>
</dbReference>
<dbReference type="GO" id="GO:0003954">
    <property type="term" value="F:NADH dehydrogenase activity"/>
    <property type="evidence" value="ECO:0007669"/>
    <property type="project" value="TreeGrafter"/>
</dbReference>
<reference evidence="9 10" key="1">
    <citation type="submission" date="2013-12" db="EMBL/GenBank/DDBJ databases">
        <authorList>
            <consortium name="DOE Joint Genome Institute"/>
            <person name="Eisen J."/>
            <person name="Huntemann M."/>
            <person name="Han J."/>
            <person name="Chen A."/>
            <person name="Kyrpides N."/>
            <person name="Mavromatis K."/>
            <person name="Markowitz V."/>
            <person name="Palaniappan K."/>
            <person name="Ivanova N."/>
            <person name="Schaumberg A."/>
            <person name="Pati A."/>
            <person name="Liolios K."/>
            <person name="Nordberg H.P."/>
            <person name="Cantor M.N."/>
            <person name="Hua S.X."/>
            <person name="Woyke T."/>
        </authorList>
    </citation>
    <scope>NUCLEOTIDE SEQUENCE [LARGE SCALE GENOMIC DNA]</scope>
    <source>
        <strain evidence="10">DSM 19437</strain>
    </source>
</reference>
<dbReference type="HOGENOM" id="CLU_007100_6_0_10"/>
<comment type="subcellular location">
    <subcellularLocation>
        <location evidence="1">Endomembrane system</location>
        <topology evidence="1">Multi-pass membrane protein</topology>
    </subcellularLocation>
    <subcellularLocation>
        <location evidence="5">Membrane</location>
        <topology evidence="5">Multi-pass membrane protein</topology>
    </subcellularLocation>
</comment>
<feature type="transmembrane region" description="Helical" evidence="6">
    <location>
        <begin position="609"/>
        <end position="630"/>
    </location>
</feature>
<dbReference type="GO" id="GO:0008137">
    <property type="term" value="F:NADH dehydrogenase (ubiquinone) activity"/>
    <property type="evidence" value="ECO:0007669"/>
    <property type="project" value="InterPro"/>
</dbReference>
<feature type="transmembrane region" description="Helical" evidence="6">
    <location>
        <begin position="29"/>
        <end position="51"/>
    </location>
</feature>
<dbReference type="PANTHER" id="PTHR42829:SF2">
    <property type="entry name" value="NADH-UBIQUINONE OXIDOREDUCTASE CHAIN 5"/>
    <property type="match status" value="1"/>
</dbReference>
<dbReference type="Proteomes" id="UP000003586">
    <property type="component" value="Chromosome"/>
</dbReference>
<evidence type="ECO:0000256" key="5">
    <source>
        <dbReference type="RuleBase" id="RU000320"/>
    </source>
</evidence>
<feature type="transmembrane region" description="Helical" evidence="6">
    <location>
        <begin position="141"/>
        <end position="159"/>
    </location>
</feature>
<protein>
    <submittedName>
        <fullName evidence="9">NADH dehydrogenase subunit L</fullName>
    </submittedName>
</protein>
<evidence type="ECO:0000313" key="10">
    <source>
        <dbReference type="Proteomes" id="UP000003586"/>
    </source>
</evidence>
<dbReference type="Gene3D" id="1.20.5.2700">
    <property type="match status" value="1"/>
</dbReference>
<dbReference type="STRING" id="929713.NIASO_11605"/>
<dbReference type="OrthoDB" id="9807568at2"/>
<feature type="transmembrane region" description="Helical" evidence="6">
    <location>
        <begin position="411"/>
        <end position="432"/>
    </location>
</feature>
<evidence type="ECO:0000259" key="7">
    <source>
        <dbReference type="Pfam" id="PF00361"/>
    </source>
</evidence>
<evidence type="ECO:0000256" key="2">
    <source>
        <dbReference type="ARBA" id="ARBA00022692"/>
    </source>
</evidence>
<dbReference type="GO" id="GO:0016020">
    <property type="term" value="C:membrane"/>
    <property type="evidence" value="ECO:0007669"/>
    <property type="project" value="UniProtKB-SubCell"/>
</dbReference>
<dbReference type="PANTHER" id="PTHR42829">
    <property type="entry name" value="NADH-UBIQUINONE OXIDOREDUCTASE CHAIN 5"/>
    <property type="match status" value="1"/>
</dbReference>
<feature type="transmembrane region" description="Helical" evidence="6">
    <location>
        <begin position="117"/>
        <end position="135"/>
    </location>
</feature>
<dbReference type="NCBIfam" id="TIGR01974">
    <property type="entry name" value="NDH_I_L"/>
    <property type="match status" value="1"/>
</dbReference>
<feature type="transmembrane region" description="Helical" evidence="6">
    <location>
        <begin position="453"/>
        <end position="475"/>
    </location>
</feature>
<evidence type="ECO:0000256" key="3">
    <source>
        <dbReference type="ARBA" id="ARBA00022989"/>
    </source>
</evidence>
<feature type="transmembrane region" description="Helical" evidence="6">
    <location>
        <begin position="85"/>
        <end position="105"/>
    </location>
</feature>
<dbReference type="PRINTS" id="PR01434">
    <property type="entry name" value="NADHDHGNASE5"/>
</dbReference>
<keyword evidence="10" id="KW-1185">Reference proteome</keyword>
<feature type="domain" description="NADH:quinone oxidoreductase/Mrp antiporter transmembrane" evidence="7">
    <location>
        <begin position="136"/>
        <end position="423"/>
    </location>
</feature>
<dbReference type="PRINTS" id="PR01435">
    <property type="entry name" value="NPOXDRDTASE5"/>
</dbReference>
<dbReference type="Pfam" id="PF00662">
    <property type="entry name" value="Proton_antipo_N"/>
    <property type="match status" value="1"/>
</dbReference>
<dbReference type="Pfam" id="PF00361">
    <property type="entry name" value="Proton_antipo_M"/>
    <property type="match status" value="1"/>
</dbReference>
<evidence type="ECO:0000256" key="4">
    <source>
        <dbReference type="ARBA" id="ARBA00023136"/>
    </source>
</evidence>
<feature type="transmembrane region" description="Helical" evidence="6">
    <location>
        <begin position="180"/>
        <end position="198"/>
    </location>
</feature>
<dbReference type="GO" id="GO:0012505">
    <property type="term" value="C:endomembrane system"/>
    <property type="evidence" value="ECO:0007669"/>
    <property type="project" value="UniProtKB-SubCell"/>
</dbReference>
<feature type="transmembrane region" description="Helical" evidence="6">
    <location>
        <begin position="377"/>
        <end position="396"/>
    </location>
</feature>
<evidence type="ECO:0000259" key="8">
    <source>
        <dbReference type="Pfam" id="PF00662"/>
    </source>
</evidence>
<evidence type="ECO:0000313" key="9">
    <source>
        <dbReference type="EMBL" id="AHF15626.1"/>
    </source>
</evidence>
<feature type="transmembrane region" description="Helical" evidence="6">
    <location>
        <begin position="6"/>
        <end position="22"/>
    </location>
</feature>
<dbReference type="InterPro" id="IPR018393">
    <property type="entry name" value="NADHpl_OxRdtase_5_subgr"/>
</dbReference>
<dbReference type="AlphaFoldDB" id="W0F2S1"/>
<feature type="domain" description="NADH-Ubiquinone oxidoreductase (complex I) chain 5 N-terminal" evidence="8">
    <location>
        <begin position="66"/>
        <end position="118"/>
    </location>
</feature>
<dbReference type="KEGG" id="nso:NIASO_11605"/>
<feature type="transmembrane region" description="Helical" evidence="6">
    <location>
        <begin position="308"/>
        <end position="333"/>
    </location>
</feature>
<proteinExistence type="predicted"/>
<feature type="transmembrane region" description="Helical" evidence="6">
    <location>
        <begin position="251"/>
        <end position="273"/>
    </location>
</feature>
<sequence length="632" mass="68994">MLDIVYLIPLLPLIGCLINGLGRKSLSKSAVGFIGSGVILVSFVISLWAFFQVHAGNTHTTEYFPFINVGNLKIPFAFRIDQLSAIWLLIITGVGFLIHVYSTAYMHDEESGQYGKYFAYLNLFVFSMLLLVMGANFVIMFIGWEGVGLCSYLLIGFWFKRDEYARAANKAFIMNRIGDLAFLIALFMIISKAGTTTFSDVFTSGTLAKFSTKELTTITLLLFVGATGKSAQIPLYTWLPDAMAGPTPVSALIHAATMVTAGIYMIARCNLMFSMAPQTLNVIAIIGIATALLAASIALKQNDIKKVLAYSTVSQLGYMFLAIGSGAYVAAVFHVMTHAFFKALLFLGSGSVIHAMGGEQDMRKMGGLSKYMKITNITFLLGCLAIAGIPGFSGFFSKDEILAAAFAKSPLLYALGLIGALMTAFYMFRLYATTFKGSFRGTHEQEHHLHESPSAITIPLILLAVLSVVGGFVGIPEFMAQGAHSLADFLEPVFKDSYALLPIHEASHSTEWMLAGVSSVLVIGVVIFAWNKFSKKPDMEATTGLGKVLENKWYVDELYETIIVKPLNALGTFLNNIFDKKIVDGIVNGAGRLVSYGSRQLRWLQSGQTGAYILMMVLGMVLIFVVQLFLRK</sequence>
<gene>
    <name evidence="9" type="ORF">NIASO_11605</name>
</gene>
<evidence type="ECO:0000256" key="6">
    <source>
        <dbReference type="SAM" id="Phobius"/>
    </source>
</evidence>
<dbReference type="eggNOG" id="COG1009">
    <property type="taxonomic scope" value="Bacteria"/>
</dbReference>
<accession>W0F2S1</accession>
<keyword evidence="2 5" id="KW-0812">Transmembrane</keyword>
<name>W0F2S1_9BACT</name>
<dbReference type="InterPro" id="IPR001750">
    <property type="entry name" value="ND/Mrp_TM"/>
</dbReference>
<organism evidence="9 10">
    <name type="scientific">Niabella soli DSM 19437</name>
    <dbReference type="NCBI Taxonomy" id="929713"/>
    <lineage>
        <taxon>Bacteria</taxon>
        <taxon>Pseudomonadati</taxon>
        <taxon>Bacteroidota</taxon>
        <taxon>Chitinophagia</taxon>
        <taxon>Chitinophagales</taxon>
        <taxon>Chitinophagaceae</taxon>
        <taxon>Niabella</taxon>
    </lineage>
</organism>
<dbReference type="GO" id="GO:0015990">
    <property type="term" value="P:electron transport coupled proton transport"/>
    <property type="evidence" value="ECO:0007669"/>
    <property type="project" value="TreeGrafter"/>
</dbReference>
<keyword evidence="3 6" id="KW-1133">Transmembrane helix</keyword>
<dbReference type="GO" id="GO:0042773">
    <property type="term" value="P:ATP synthesis coupled electron transport"/>
    <property type="evidence" value="ECO:0007669"/>
    <property type="project" value="InterPro"/>
</dbReference>
<dbReference type="InterPro" id="IPR003945">
    <property type="entry name" value="NU5C-like"/>
</dbReference>
<evidence type="ECO:0000256" key="1">
    <source>
        <dbReference type="ARBA" id="ARBA00004127"/>
    </source>
</evidence>
<feature type="transmembrane region" description="Helical" evidence="6">
    <location>
        <begin position="279"/>
        <end position="299"/>
    </location>
</feature>
<dbReference type="EMBL" id="CP007035">
    <property type="protein sequence ID" value="AHF15626.1"/>
    <property type="molecule type" value="Genomic_DNA"/>
</dbReference>
<keyword evidence="4 6" id="KW-0472">Membrane</keyword>
<feature type="transmembrane region" description="Helical" evidence="6">
    <location>
        <begin position="512"/>
        <end position="530"/>
    </location>
</feature>